<gene>
    <name evidence="1" type="ORF">BBJK_00885</name>
</gene>
<reference evidence="1 2" key="1">
    <citation type="journal article" date="2017" name="Biosci. Biotechnol. Biochem.">
        <title>Identification and characterization of a sulfoglycosidase from Bifidobacterium bifidum implicated in mucin glycan utilization.</title>
        <authorList>
            <person name="Katoh T."/>
            <person name="Maeshibu T."/>
            <person name="Kikkawa K."/>
            <person name="Gotoh A."/>
            <person name="Tomabechi Y."/>
            <person name="Nakamura M."/>
            <person name="Liao W.-H."/>
            <person name="Yamaguchi M."/>
            <person name="Ashida H."/>
            <person name="Yamamoto K."/>
            <person name="Katayama T."/>
        </authorList>
    </citation>
    <scope>NUCLEOTIDE SEQUENCE [LARGE SCALE GENOMIC DNA]</scope>
    <source>
        <strain evidence="1 2">JCM 7004</strain>
    </source>
</reference>
<dbReference type="Proteomes" id="UP000262177">
    <property type="component" value="Chromosome"/>
</dbReference>
<sequence>MSPCLVLSPKDKARPCTWPYTGRASPYPPRMTNVPMPRVERARGHYDVLERCRLAGRGVLVVAGRDRDHRQHRQDRLPGSFAP</sequence>
<protein>
    <submittedName>
        <fullName evidence="1">Uncharacterized protein</fullName>
    </submittedName>
</protein>
<accession>A0A286TBQ4</accession>
<evidence type="ECO:0000313" key="2">
    <source>
        <dbReference type="Proteomes" id="UP000262177"/>
    </source>
</evidence>
<organism evidence="1 2">
    <name type="scientific">Bifidobacterium bifidum LMG 13195</name>
    <dbReference type="NCBI Taxonomy" id="1207542"/>
    <lineage>
        <taxon>Bacteria</taxon>
        <taxon>Bacillati</taxon>
        <taxon>Actinomycetota</taxon>
        <taxon>Actinomycetes</taxon>
        <taxon>Bifidobacteriales</taxon>
        <taxon>Bifidobacteriaceae</taxon>
        <taxon>Bifidobacterium</taxon>
    </lineage>
</organism>
<name>A0A286TBQ4_BIFBI</name>
<dbReference type="EMBL" id="AP018131">
    <property type="protein sequence ID" value="BBA47638.1"/>
    <property type="molecule type" value="Genomic_DNA"/>
</dbReference>
<evidence type="ECO:0000313" key="1">
    <source>
        <dbReference type="EMBL" id="BBA47638.1"/>
    </source>
</evidence>
<proteinExistence type="predicted"/>
<dbReference type="AlphaFoldDB" id="A0A286TBQ4"/>